<dbReference type="OrthoDB" id="5800807at2"/>
<accession>A0A1M4ZZG2</accession>
<reference evidence="3" key="1">
    <citation type="submission" date="2016-11" db="EMBL/GenBank/DDBJ databases">
        <authorList>
            <person name="Varghese N."/>
            <person name="Submissions S."/>
        </authorList>
    </citation>
    <scope>NUCLEOTIDE SEQUENCE [LARGE SCALE GENOMIC DNA]</scope>
    <source>
        <strain evidence="3">DSM 14834</strain>
    </source>
</reference>
<dbReference type="STRING" id="213588.SAMN02745204_02073"/>
<evidence type="ECO:0000256" key="1">
    <source>
        <dbReference type="SAM" id="MobiDB-lite"/>
    </source>
</evidence>
<dbReference type="EMBL" id="FQUK01000044">
    <property type="protein sequence ID" value="SHF23361.1"/>
    <property type="molecule type" value="Genomic_DNA"/>
</dbReference>
<feature type="compositionally biased region" description="Pro residues" evidence="1">
    <location>
        <begin position="164"/>
        <end position="174"/>
    </location>
</feature>
<dbReference type="RefSeq" id="WP_143148909.1">
    <property type="nucleotide sequence ID" value="NZ_FQUK01000044.1"/>
</dbReference>
<feature type="region of interest" description="Disordered" evidence="1">
    <location>
        <begin position="351"/>
        <end position="375"/>
    </location>
</feature>
<sequence>MAWTLGITGMDRQLEADVIAAFKVANSELGGRWTLVESEQADFVIVDMDSLYGPISWLRLHGLGRKVIGLTSVDRPQTDYRLPHPVTASDLAVLLSEIEIDAALKAAAEPPHTPAPTAAADDIQGAADSAPEAATQTSDATIDTAADDASPAESLATPDSAPEPQAPLPAPTVPEFPVLPVPAIPAHTPPAPTQASARPLAEWLAVGLPAGRVRLTHPEAPPLLLDVRQGLWHGSSRLKPLVPHFTRPLQAADFEPMEATDWDAQSARLGPPQPLQRLRWLGGLLSGTPVTGVYLLQKWPQIEREYPRHFRIATAMSKGPADVDAIAQSAGVSHEDVSEFINAHLASGHVVPAPATPTPPSETGRTGGLLGRLRG</sequence>
<protein>
    <submittedName>
        <fullName evidence="2">Uncharacterized protein</fullName>
    </submittedName>
</protein>
<name>A0A1M4ZZG2_9GAMM</name>
<evidence type="ECO:0000313" key="3">
    <source>
        <dbReference type="Proteomes" id="UP000242857"/>
    </source>
</evidence>
<organism evidence="2 3">
    <name type="scientific">Thermomonas hydrothermalis</name>
    <dbReference type="NCBI Taxonomy" id="213588"/>
    <lineage>
        <taxon>Bacteria</taxon>
        <taxon>Pseudomonadati</taxon>
        <taxon>Pseudomonadota</taxon>
        <taxon>Gammaproteobacteria</taxon>
        <taxon>Lysobacterales</taxon>
        <taxon>Lysobacteraceae</taxon>
        <taxon>Thermomonas</taxon>
    </lineage>
</organism>
<feature type="region of interest" description="Disordered" evidence="1">
    <location>
        <begin position="108"/>
        <end position="174"/>
    </location>
</feature>
<proteinExistence type="predicted"/>
<dbReference type="Proteomes" id="UP000242857">
    <property type="component" value="Unassembled WGS sequence"/>
</dbReference>
<evidence type="ECO:0000313" key="2">
    <source>
        <dbReference type="EMBL" id="SHF23361.1"/>
    </source>
</evidence>
<gene>
    <name evidence="2" type="ORF">SAMN02745204_02073</name>
</gene>
<feature type="compositionally biased region" description="Gly residues" evidence="1">
    <location>
        <begin position="365"/>
        <end position="375"/>
    </location>
</feature>
<keyword evidence="3" id="KW-1185">Reference proteome</keyword>
<feature type="compositionally biased region" description="Low complexity" evidence="1">
    <location>
        <begin position="108"/>
        <end position="120"/>
    </location>
</feature>
<feature type="compositionally biased region" description="Low complexity" evidence="1">
    <location>
        <begin position="133"/>
        <end position="152"/>
    </location>
</feature>
<dbReference type="AlphaFoldDB" id="A0A1M4ZZG2"/>